<feature type="chain" id="PRO_5020914367" evidence="2">
    <location>
        <begin position="21"/>
        <end position="257"/>
    </location>
</feature>
<dbReference type="Pfam" id="PF02563">
    <property type="entry name" value="Poly_export"/>
    <property type="match status" value="1"/>
</dbReference>
<dbReference type="InterPro" id="IPR049712">
    <property type="entry name" value="Poly_export"/>
</dbReference>
<proteinExistence type="predicted"/>
<dbReference type="OrthoDB" id="662756at2"/>
<keyword evidence="1 2" id="KW-0732">Signal</keyword>
<evidence type="ECO:0000259" key="4">
    <source>
        <dbReference type="Pfam" id="PF10531"/>
    </source>
</evidence>
<gene>
    <name evidence="5" type="ORF">EZ437_01490</name>
</gene>
<evidence type="ECO:0000256" key="1">
    <source>
        <dbReference type="ARBA" id="ARBA00022729"/>
    </source>
</evidence>
<dbReference type="InterPro" id="IPR003715">
    <property type="entry name" value="Poly_export_N"/>
</dbReference>
<dbReference type="GO" id="GO:0015159">
    <property type="term" value="F:polysaccharide transmembrane transporter activity"/>
    <property type="evidence" value="ECO:0007669"/>
    <property type="project" value="InterPro"/>
</dbReference>
<evidence type="ECO:0000313" key="5">
    <source>
        <dbReference type="EMBL" id="TCD02688.1"/>
    </source>
</evidence>
<dbReference type="AlphaFoldDB" id="A0A4R0NRL1"/>
<dbReference type="PANTHER" id="PTHR33619:SF3">
    <property type="entry name" value="POLYSACCHARIDE EXPORT PROTEIN GFCE-RELATED"/>
    <property type="match status" value="1"/>
</dbReference>
<dbReference type="PANTHER" id="PTHR33619">
    <property type="entry name" value="POLYSACCHARIDE EXPORT PROTEIN GFCE-RELATED"/>
    <property type="match status" value="1"/>
</dbReference>
<evidence type="ECO:0000256" key="2">
    <source>
        <dbReference type="SAM" id="SignalP"/>
    </source>
</evidence>
<reference evidence="5 6" key="1">
    <citation type="submission" date="2019-02" db="EMBL/GenBank/DDBJ databases">
        <title>Pedobacter sp. RP-1-14 sp. nov., isolated from Arctic soil.</title>
        <authorList>
            <person name="Dahal R.H."/>
        </authorList>
    </citation>
    <scope>NUCLEOTIDE SEQUENCE [LARGE SCALE GENOMIC DNA]</scope>
    <source>
        <strain evidence="5 6">RP-1-14</strain>
    </source>
</reference>
<sequence>MKKNLKYFLLLSTVFLYSCASKKSTVYFNNLADTVLSTHVNMAKFTEPVIQKDDILAITIQTIDPNTSSANMQMPTTANTGGIQAQQNISGYLVDNDGMIELPMIGKLKLGGLNTYEAKKLIVEKASKYLKDPVVQVRFANYRITVIGEVSKPATFTVPSEKVSILDLLGMAGDLTIYGRRDNIMLIRDHGDKKEIARLNLSSSDIMESPYFYLKQNDVIYVEPNKAKMSVNNTERFRILSATLSIISLGIVILTRF</sequence>
<feature type="domain" description="Polysaccharide export protein N-terminal" evidence="3">
    <location>
        <begin position="48"/>
        <end position="139"/>
    </location>
</feature>
<dbReference type="InterPro" id="IPR019554">
    <property type="entry name" value="Soluble_ligand-bd"/>
</dbReference>
<name>A0A4R0NRL1_9SPHI</name>
<dbReference type="Gene3D" id="3.30.1950.10">
    <property type="entry name" value="wza like domain"/>
    <property type="match status" value="1"/>
</dbReference>
<feature type="signal peptide" evidence="2">
    <location>
        <begin position="1"/>
        <end position="20"/>
    </location>
</feature>
<keyword evidence="6" id="KW-1185">Reference proteome</keyword>
<evidence type="ECO:0000259" key="3">
    <source>
        <dbReference type="Pfam" id="PF02563"/>
    </source>
</evidence>
<organism evidence="5 6">
    <name type="scientific">Pedobacter psychroterrae</name>
    <dbReference type="NCBI Taxonomy" id="2530453"/>
    <lineage>
        <taxon>Bacteria</taxon>
        <taxon>Pseudomonadati</taxon>
        <taxon>Bacteroidota</taxon>
        <taxon>Sphingobacteriia</taxon>
        <taxon>Sphingobacteriales</taxon>
        <taxon>Sphingobacteriaceae</taxon>
        <taxon>Pedobacter</taxon>
    </lineage>
</organism>
<comment type="caution">
    <text evidence="5">The sequence shown here is derived from an EMBL/GenBank/DDBJ whole genome shotgun (WGS) entry which is preliminary data.</text>
</comment>
<dbReference type="EMBL" id="SJSL01000001">
    <property type="protein sequence ID" value="TCD02688.1"/>
    <property type="molecule type" value="Genomic_DNA"/>
</dbReference>
<dbReference type="Pfam" id="PF10531">
    <property type="entry name" value="SLBB"/>
    <property type="match status" value="1"/>
</dbReference>
<dbReference type="Proteomes" id="UP000293347">
    <property type="component" value="Unassembled WGS sequence"/>
</dbReference>
<dbReference type="PROSITE" id="PS51257">
    <property type="entry name" value="PROKAR_LIPOPROTEIN"/>
    <property type="match status" value="1"/>
</dbReference>
<evidence type="ECO:0000313" key="6">
    <source>
        <dbReference type="Proteomes" id="UP000293347"/>
    </source>
</evidence>
<protein>
    <submittedName>
        <fullName evidence="5">Uncharacterized protein</fullName>
    </submittedName>
</protein>
<dbReference type="RefSeq" id="WP_131592537.1">
    <property type="nucleotide sequence ID" value="NZ_SJSL01000001.1"/>
</dbReference>
<accession>A0A4R0NRL1</accession>
<feature type="domain" description="Soluble ligand binding" evidence="4">
    <location>
        <begin position="144"/>
        <end position="191"/>
    </location>
</feature>